<feature type="domain" description="MnmC-like methyltransferase" evidence="1">
    <location>
        <begin position="127"/>
        <end position="221"/>
    </location>
</feature>
<reference evidence="3" key="1">
    <citation type="submission" date="2016-10" db="EMBL/GenBank/DDBJ databases">
        <authorList>
            <person name="Varghese N."/>
            <person name="Submissions S."/>
        </authorList>
    </citation>
    <scope>NUCLEOTIDE SEQUENCE [LARGE SCALE GENOMIC DNA]</scope>
    <source>
        <strain evidence="3">DSM 10014</strain>
    </source>
</reference>
<dbReference type="InterPro" id="IPR047785">
    <property type="entry name" value="tRNA_MNMC2"/>
</dbReference>
<dbReference type="Proteomes" id="UP000183076">
    <property type="component" value="Unassembled WGS sequence"/>
</dbReference>
<accession>A0A1H2YSD0</accession>
<evidence type="ECO:0000313" key="2">
    <source>
        <dbReference type="EMBL" id="SDX08092.1"/>
    </source>
</evidence>
<dbReference type="SUPFAM" id="SSF53335">
    <property type="entry name" value="S-adenosyl-L-methionine-dependent methyltransferases"/>
    <property type="match status" value="1"/>
</dbReference>
<keyword evidence="2" id="KW-0808">Transferase</keyword>
<dbReference type="AlphaFoldDB" id="A0A1H2YSD0"/>
<dbReference type="GO" id="GO:0004808">
    <property type="term" value="F:tRNA (5-methylaminomethyl-2-thiouridylate)(34)-methyltransferase activity"/>
    <property type="evidence" value="ECO:0007669"/>
    <property type="project" value="InterPro"/>
</dbReference>
<dbReference type="PANTHER" id="PTHR39963">
    <property type="entry name" value="SLL0983 PROTEIN"/>
    <property type="match status" value="1"/>
</dbReference>
<dbReference type="NCBIfam" id="NF033855">
    <property type="entry name" value="tRNA_MNMC2"/>
    <property type="match status" value="1"/>
</dbReference>
<dbReference type="GO" id="GO:0032259">
    <property type="term" value="P:methylation"/>
    <property type="evidence" value="ECO:0007669"/>
    <property type="project" value="UniProtKB-KW"/>
</dbReference>
<dbReference type="PANTHER" id="PTHR39963:SF1">
    <property type="entry name" value="MNMC-LIKE METHYLTRANSFERASE DOMAIN-CONTAINING PROTEIN"/>
    <property type="match status" value="1"/>
</dbReference>
<dbReference type="EMBL" id="FNNB01000004">
    <property type="protein sequence ID" value="SDX08092.1"/>
    <property type="molecule type" value="Genomic_DNA"/>
</dbReference>
<dbReference type="GO" id="GO:0016645">
    <property type="term" value="F:oxidoreductase activity, acting on the CH-NH group of donors"/>
    <property type="evidence" value="ECO:0007669"/>
    <property type="project" value="InterPro"/>
</dbReference>
<evidence type="ECO:0000259" key="1">
    <source>
        <dbReference type="Pfam" id="PF05430"/>
    </source>
</evidence>
<dbReference type="InterPro" id="IPR008471">
    <property type="entry name" value="MnmC-like_methylTransf"/>
</dbReference>
<organism evidence="2 3">
    <name type="scientific">Sulfitobacter pontiacus</name>
    <dbReference type="NCBI Taxonomy" id="60137"/>
    <lineage>
        <taxon>Bacteria</taxon>
        <taxon>Pseudomonadati</taxon>
        <taxon>Pseudomonadota</taxon>
        <taxon>Alphaproteobacteria</taxon>
        <taxon>Rhodobacterales</taxon>
        <taxon>Roseobacteraceae</taxon>
        <taxon>Sulfitobacter</taxon>
    </lineage>
</organism>
<proteinExistence type="predicted"/>
<dbReference type="Gene3D" id="3.40.50.150">
    <property type="entry name" value="Vaccinia Virus protein VP39"/>
    <property type="match status" value="1"/>
</dbReference>
<keyword evidence="2" id="KW-0489">Methyltransferase</keyword>
<dbReference type="STRING" id="60137.SAMN04488041_104366"/>
<dbReference type="InterPro" id="IPR029063">
    <property type="entry name" value="SAM-dependent_MTases_sf"/>
</dbReference>
<name>A0A1H2YSD0_9RHOB</name>
<dbReference type="GeneID" id="94020758"/>
<protein>
    <submittedName>
        <fullName evidence="2">tRNA U34 5-methylaminomethyl-2-thiouridine-forming methyltransferase MnmC</fullName>
    </submittedName>
</protein>
<sequence length="223" mass="24745">MENQTADIEWKDSGVPVSSKFDDPYFSLDNGVEETQHVFIDGNDLTNRFRDGFRIGELGFGTGLNFLVAWDAWERHGAKGTLHFTSFEAFPMSSEDMAQAHRSFPDFDGKRDALLDAWSPEGGEMRFGDVVLTVVIGDARRAVPAWDGLADAWFLDGFSPAKNPELWEPELLHDVARHTAPFGTAATYTAAGAVRRALESAGFAVERTTGYGRKRHMTRAVRV</sequence>
<dbReference type="RefSeq" id="WP_074636128.1">
    <property type="nucleotide sequence ID" value="NZ_CP160849.1"/>
</dbReference>
<evidence type="ECO:0000313" key="3">
    <source>
        <dbReference type="Proteomes" id="UP000183076"/>
    </source>
</evidence>
<dbReference type="Pfam" id="PF05430">
    <property type="entry name" value="Methyltransf_30"/>
    <property type="match status" value="1"/>
</dbReference>
<gene>
    <name evidence="2" type="ORF">SAMN04488041_104366</name>
</gene>